<keyword evidence="5" id="KW-0472">Membrane</keyword>
<dbReference type="PROSITE" id="PS50111">
    <property type="entry name" value="CHEMOTAXIS_TRANSDUC_2"/>
    <property type="match status" value="1"/>
</dbReference>
<dbReference type="KEGG" id="dhy:DESAM_20803"/>
<dbReference type="AlphaFoldDB" id="L0RA71"/>
<keyword evidence="1" id="KW-0145">Chemotaxis</keyword>
<dbReference type="PANTHER" id="PTHR43531">
    <property type="entry name" value="PROTEIN ICFG"/>
    <property type="match status" value="1"/>
</dbReference>
<evidence type="ECO:0000313" key="8">
    <source>
        <dbReference type="EMBL" id="CCO23090.1"/>
    </source>
</evidence>
<feature type="compositionally biased region" description="Acidic residues" evidence="4">
    <location>
        <begin position="668"/>
        <end position="677"/>
    </location>
</feature>
<dbReference type="Pfam" id="PF00015">
    <property type="entry name" value="MCPsignal"/>
    <property type="match status" value="1"/>
</dbReference>
<feature type="compositionally biased region" description="Low complexity" evidence="4">
    <location>
        <begin position="643"/>
        <end position="652"/>
    </location>
</feature>
<dbReference type="PATRIC" id="fig|1121451.3.peg.1067"/>
<dbReference type="PANTHER" id="PTHR43531:SF11">
    <property type="entry name" value="METHYL-ACCEPTING CHEMOTAXIS PROTEIN 3"/>
    <property type="match status" value="1"/>
</dbReference>
<keyword evidence="9" id="KW-1185">Reference proteome</keyword>
<feature type="domain" description="HBM" evidence="7">
    <location>
        <begin position="55"/>
        <end position="295"/>
    </location>
</feature>
<dbReference type="GO" id="GO:0007165">
    <property type="term" value="P:signal transduction"/>
    <property type="evidence" value="ECO:0007669"/>
    <property type="project" value="UniProtKB-KW"/>
</dbReference>
<dbReference type="EMBL" id="FO203522">
    <property type="protein sequence ID" value="CCO23090.1"/>
    <property type="molecule type" value="Genomic_DNA"/>
</dbReference>
<proteinExistence type="inferred from homology"/>
<sequence length="677" mass="72951">MMCLERLLLNGGAGMKLSSKLMLGFGSVLGLLLILAAISLWALENSSEGFSQYRGLAKDSNLSGRLQANMLMVRMNVKDFIITGSDKDLKQYEDYFKRMKGFLDEVTVEIQKPDRARLVAKASERVSSYGEHFDEVKQFRVERNSLLNNTLNIAGPQMEHKLTKIFETAQRDNDLNAAFKSGAALRNLLLGRLYVIKFLDDNSQSSVDRVHSEMSALTGGLKALDKKLQNPERRKLLAEVLDLKGQYEAAFDSLVQVIFKRNDVISNHLDKLGSEIAKDVEDVKLSVMADQDTLGPQLQVANNQAVMMAVIVSLIALAVGVFTAGFIIRTVSRQLGADPAEIADVAQKIAGGDLDLRFKEPALGVYGNMKSMAQQLTQVVSDVREGSANVASGSTELSASAQGLSQGATEQAASIEEVSASIEEMASNIQQNTLNAQTTEKIAVKSASEAQESGEAVNEAVVAMKNIAEKISIIEEIARQTNLLALNAAIEAARAGEHGKGFAVVAAEVRKLAERSGNAAGEISELSSTTVNVAEKAGDMLESLVPNIQKTAELVQEITSASTEQNSGADQISKAITQLDSVIQQNASASEEMASTSEELSAQSLHLENAMSFFKVSGYGANMRPSKPEKSYAQEVLTQNPAPSQVSPQVPVRAEPQDFGSGLSLDMGADDQDFEKF</sequence>
<dbReference type="SMART" id="SM01358">
    <property type="entry name" value="HBM"/>
    <property type="match status" value="1"/>
</dbReference>
<dbReference type="GO" id="GO:0006935">
    <property type="term" value="P:chemotaxis"/>
    <property type="evidence" value="ECO:0007669"/>
    <property type="project" value="UniProtKB-KW"/>
</dbReference>
<dbReference type="Proteomes" id="UP000010808">
    <property type="component" value="Chromosome"/>
</dbReference>
<evidence type="ECO:0000256" key="1">
    <source>
        <dbReference type="ARBA" id="ARBA00022500"/>
    </source>
</evidence>
<evidence type="ECO:0000256" key="2">
    <source>
        <dbReference type="ARBA" id="ARBA00029447"/>
    </source>
</evidence>
<evidence type="ECO:0000256" key="3">
    <source>
        <dbReference type="PROSITE-ProRule" id="PRU00284"/>
    </source>
</evidence>
<dbReference type="GO" id="GO:0005886">
    <property type="term" value="C:plasma membrane"/>
    <property type="evidence" value="ECO:0007669"/>
    <property type="project" value="TreeGrafter"/>
</dbReference>
<evidence type="ECO:0000256" key="5">
    <source>
        <dbReference type="SAM" id="Phobius"/>
    </source>
</evidence>
<keyword evidence="5" id="KW-0812">Transmembrane</keyword>
<dbReference type="SMART" id="SM00283">
    <property type="entry name" value="MA"/>
    <property type="match status" value="1"/>
</dbReference>
<comment type="similarity">
    <text evidence="2">Belongs to the methyl-accepting chemotaxis (MCP) protein family.</text>
</comment>
<evidence type="ECO:0000256" key="4">
    <source>
        <dbReference type="SAM" id="MobiDB-lite"/>
    </source>
</evidence>
<reference evidence="8 9" key="1">
    <citation type="submission" date="2012-10" db="EMBL/GenBank/DDBJ databases">
        <authorList>
            <person name="Genoscope - CEA"/>
        </authorList>
    </citation>
    <scope>NUCLEOTIDE SEQUENCE [LARGE SCALE GENOMIC DNA]</scope>
    <source>
        <strain evidence="9">AM13 / DSM 14728</strain>
    </source>
</reference>
<dbReference type="InterPro" id="IPR032255">
    <property type="entry name" value="HBM"/>
</dbReference>
<evidence type="ECO:0000259" key="6">
    <source>
        <dbReference type="PROSITE" id="PS50111"/>
    </source>
</evidence>
<dbReference type="eggNOG" id="COG0840">
    <property type="taxonomic scope" value="Bacteria"/>
</dbReference>
<protein>
    <submittedName>
        <fullName evidence="8">Methyl-accepting chemotaxis sensory transducer</fullName>
    </submittedName>
</protein>
<dbReference type="PROSITE" id="PS51753">
    <property type="entry name" value="HBM"/>
    <property type="match status" value="1"/>
</dbReference>
<keyword evidence="5" id="KW-1133">Transmembrane helix</keyword>
<keyword evidence="3" id="KW-0807">Transducer</keyword>
<gene>
    <name evidence="8" type="ORF">DESAM_20803</name>
</gene>
<dbReference type="InterPro" id="IPR004089">
    <property type="entry name" value="MCPsignal_dom"/>
</dbReference>
<dbReference type="SUPFAM" id="SSF58104">
    <property type="entry name" value="Methyl-accepting chemotaxis protein (MCP) signaling domain"/>
    <property type="match status" value="1"/>
</dbReference>
<feature type="domain" description="Methyl-accepting transducer" evidence="6">
    <location>
        <begin position="386"/>
        <end position="601"/>
    </location>
</feature>
<dbReference type="GO" id="GO:0004888">
    <property type="term" value="F:transmembrane signaling receptor activity"/>
    <property type="evidence" value="ECO:0007669"/>
    <property type="project" value="TreeGrafter"/>
</dbReference>
<dbReference type="STRING" id="1121451.DESAM_20803"/>
<dbReference type="CDD" id="cd11386">
    <property type="entry name" value="MCP_signal"/>
    <property type="match status" value="1"/>
</dbReference>
<dbReference type="HOGENOM" id="CLU_000445_107_16_7"/>
<dbReference type="Gene3D" id="1.20.1440.210">
    <property type="match status" value="1"/>
</dbReference>
<dbReference type="InterPro" id="IPR051310">
    <property type="entry name" value="MCP_chemotaxis"/>
</dbReference>
<dbReference type="Gene3D" id="1.10.287.950">
    <property type="entry name" value="Methyl-accepting chemotaxis protein"/>
    <property type="match status" value="1"/>
</dbReference>
<evidence type="ECO:0000313" key="9">
    <source>
        <dbReference type="Proteomes" id="UP000010808"/>
    </source>
</evidence>
<feature type="transmembrane region" description="Helical" evidence="5">
    <location>
        <begin position="305"/>
        <end position="328"/>
    </location>
</feature>
<evidence type="ECO:0000259" key="7">
    <source>
        <dbReference type="PROSITE" id="PS51753"/>
    </source>
</evidence>
<feature type="region of interest" description="Disordered" evidence="4">
    <location>
        <begin position="624"/>
        <end position="677"/>
    </location>
</feature>
<accession>L0RA71</accession>
<feature type="transmembrane region" description="Helical" evidence="5">
    <location>
        <begin position="21"/>
        <end position="43"/>
    </location>
</feature>
<organism evidence="8 9">
    <name type="scientific">Maridesulfovibrio hydrothermalis AM13 = DSM 14728</name>
    <dbReference type="NCBI Taxonomy" id="1121451"/>
    <lineage>
        <taxon>Bacteria</taxon>
        <taxon>Pseudomonadati</taxon>
        <taxon>Thermodesulfobacteriota</taxon>
        <taxon>Desulfovibrionia</taxon>
        <taxon>Desulfovibrionales</taxon>
        <taxon>Desulfovibrionaceae</taxon>
        <taxon>Maridesulfovibrio</taxon>
    </lineage>
</organism>
<name>L0RA71_9BACT</name>